<dbReference type="EMBL" id="RCZI01000003">
    <property type="protein sequence ID" value="TPG27969.1"/>
    <property type="molecule type" value="Genomic_DNA"/>
</dbReference>
<accession>A0A502DTT4</accession>
<dbReference type="InterPro" id="IPR029065">
    <property type="entry name" value="Enolase_C-like"/>
</dbReference>
<evidence type="ECO:0000313" key="2">
    <source>
        <dbReference type="EMBL" id="TPG27969.1"/>
    </source>
</evidence>
<sequence length="475" mass="51632">MAHAAPRFHVDHIVFTERDVALRLPFRFGAVTVTACPQVYVRARIRFEDGRTSEGCAAEMMIPKWFDKNPALSNAQNFEQLRQALRNAREAYTTSGAAQCAWDHFAEHYEDVLAMGLRQGLLPLVASYGPALIDRAVLDAVCLHLGCSFGDAMARNVAGIDLARHDLAPDLSGFDLDAFLALPRGRTSIAARHTVGLADAIREADLGDVDPHDGLPASLEGAIARYGHRHFKLKLSGDTRADIDRLARIAEVIDPHAELITLDGNEQYADVADFSQFLDAFLAAPQLRALAAKTVFIEQPIRRAHALERDVRSVAARMPLLIDESDATLDSFMQARALGYTGVSSKSCKGFYKSIVNAARCAQARARGEPLFLSGEDLTMQAGVGLQQDLALVAWLGLDHVERNGHHYVDGMAALPVGERRAFAALHPTLYAHSDEAVRLRIVDGQIDLSSSNAIGFATGRVGAAIQWDAMGAAY</sequence>
<dbReference type="AlphaFoldDB" id="A0A502DTT4"/>
<dbReference type="RefSeq" id="WP_140842632.1">
    <property type="nucleotide sequence ID" value="NZ_RCZI01000003.1"/>
</dbReference>
<protein>
    <recommendedName>
        <fullName evidence="1">Enolase C-terminal domain-containing protein</fullName>
    </recommendedName>
</protein>
<dbReference type="OrthoDB" id="7809546at2"/>
<organism evidence="2 3">
    <name type="scientific">Variovorax guangxiensis</name>
    <dbReference type="NCBI Taxonomy" id="1775474"/>
    <lineage>
        <taxon>Bacteria</taxon>
        <taxon>Pseudomonadati</taxon>
        <taxon>Pseudomonadota</taxon>
        <taxon>Betaproteobacteria</taxon>
        <taxon>Burkholderiales</taxon>
        <taxon>Comamonadaceae</taxon>
        <taxon>Variovorax</taxon>
    </lineage>
</organism>
<comment type="caution">
    <text evidence="2">The sequence shown here is derived from an EMBL/GenBank/DDBJ whole genome shotgun (WGS) entry which is preliminary data.</text>
</comment>
<proteinExistence type="predicted"/>
<dbReference type="Pfam" id="PF13378">
    <property type="entry name" value="MR_MLE_C"/>
    <property type="match status" value="1"/>
</dbReference>
<name>A0A502DTT4_9BURK</name>
<dbReference type="SUPFAM" id="SSF51604">
    <property type="entry name" value="Enolase C-terminal domain-like"/>
    <property type="match status" value="1"/>
</dbReference>
<evidence type="ECO:0000313" key="3">
    <source>
        <dbReference type="Proteomes" id="UP000319212"/>
    </source>
</evidence>
<dbReference type="InterPro" id="IPR036849">
    <property type="entry name" value="Enolase-like_C_sf"/>
</dbReference>
<dbReference type="Gene3D" id="3.20.20.120">
    <property type="entry name" value="Enolase-like C-terminal domain"/>
    <property type="match status" value="1"/>
</dbReference>
<feature type="domain" description="Enolase C-terminal" evidence="1">
    <location>
        <begin position="219"/>
        <end position="373"/>
    </location>
</feature>
<evidence type="ECO:0000259" key="1">
    <source>
        <dbReference type="Pfam" id="PF13378"/>
    </source>
</evidence>
<dbReference type="Proteomes" id="UP000319212">
    <property type="component" value="Unassembled WGS sequence"/>
</dbReference>
<gene>
    <name evidence="2" type="ORF">EAH82_13420</name>
</gene>
<reference evidence="2 3" key="1">
    <citation type="journal article" date="2019" name="Environ. Microbiol.">
        <title>Species interactions and distinct microbial communities in high Arctic permafrost affected cryosols are associated with the CH4 and CO2 gas fluxes.</title>
        <authorList>
            <person name="Altshuler I."/>
            <person name="Hamel J."/>
            <person name="Turney S."/>
            <person name="Magnuson E."/>
            <person name="Levesque R."/>
            <person name="Greer C."/>
            <person name="Whyte L.G."/>
        </authorList>
    </citation>
    <scope>NUCLEOTIDE SEQUENCE [LARGE SCALE GENOMIC DNA]</scope>
    <source>
        <strain evidence="2 3">S06.C</strain>
    </source>
</reference>